<organism evidence="8 9">
    <name type="scientific">Loktanella salsilacus</name>
    <dbReference type="NCBI Taxonomy" id="195913"/>
    <lineage>
        <taxon>Bacteria</taxon>
        <taxon>Pseudomonadati</taxon>
        <taxon>Pseudomonadota</taxon>
        <taxon>Alphaproteobacteria</taxon>
        <taxon>Rhodobacterales</taxon>
        <taxon>Roseobacteraceae</taxon>
        <taxon>Loktanella</taxon>
    </lineage>
</organism>
<evidence type="ECO:0000313" key="9">
    <source>
        <dbReference type="Proteomes" id="UP000199550"/>
    </source>
</evidence>
<dbReference type="SUPFAM" id="SSF88946">
    <property type="entry name" value="Sigma2 domain of RNA polymerase sigma factors"/>
    <property type="match status" value="1"/>
</dbReference>
<dbReference type="Pfam" id="PF04545">
    <property type="entry name" value="Sigma70_r4"/>
    <property type="match status" value="1"/>
</dbReference>
<dbReference type="GO" id="GO:0016987">
    <property type="term" value="F:sigma factor activity"/>
    <property type="evidence" value="ECO:0007669"/>
    <property type="project" value="UniProtKB-KW"/>
</dbReference>
<dbReference type="Gene3D" id="1.10.1740.10">
    <property type="match status" value="1"/>
</dbReference>
<dbReference type="GeneID" id="97892200"/>
<keyword evidence="2" id="KW-0805">Transcription regulation</keyword>
<gene>
    <name evidence="8" type="ORF">SAMN04488004_103204</name>
</gene>
<dbReference type="InterPro" id="IPR014284">
    <property type="entry name" value="RNA_pol_sigma-70_dom"/>
</dbReference>
<dbReference type="GO" id="GO:0006352">
    <property type="term" value="P:DNA-templated transcription initiation"/>
    <property type="evidence" value="ECO:0007669"/>
    <property type="project" value="InterPro"/>
</dbReference>
<dbReference type="AlphaFoldDB" id="A0A1I4D3N0"/>
<proteinExistence type="inferred from homology"/>
<dbReference type="NCBIfam" id="TIGR02937">
    <property type="entry name" value="sigma70-ECF"/>
    <property type="match status" value="1"/>
</dbReference>
<keyword evidence="9" id="KW-1185">Reference proteome</keyword>
<dbReference type="SUPFAM" id="SSF88659">
    <property type="entry name" value="Sigma3 and sigma4 domains of RNA polymerase sigma factors"/>
    <property type="match status" value="1"/>
</dbReference>
<accession>A0A1I4D3N0</accession>
<evidence type="ECO:0000256" key="4">
    <source>
        <dbReference type="ARBA" id="ARBA00023125"/>
    </source>
</evidence>
<dbReference type="GO" id="GO:0003677">
    <property type="term" value="F:DNA binding"/>
    <property type="evidence" value="ECO:0007669"/>
    <property type="project" value="UniProtKB-KW"/>
</dbReference>
<dbReference type="PANTHER" id="PTHR43133:SF58">
    <property type="entry name" value="ECF RNA POLYMERASE SIGMA FACTOR SIGD"/>
    <property type="match status" value="1"/>
</dbReference>
<dbReference type="InterPro" id="IPR039425">
    <property type="entry name" value="RNA_pol_sigma-70-like"/>
</dbReference>
<dbReference type="InterPro" id="IPR013324">
    <property type="entry name" value="RNA_pol_sigma_r3/r4-like"/>
</dbReference>
<dbReference type="InterPro" id="IPR036388">
    <property type="entry name" value="WH-like_DNA-bd_sf"/>
</dbReference>
<evidence type="ECO:0000256" key="3">
    <source>
        <dbReference type="ARBA" id="ARBA00023082"/>
    </source>
</evidence>
<comment type="similarity">
    <text evidence="1">Belongs to the sigma-70 factor family. ECF subfamily.</text>
</comment>
<dbReference type="RefSeq" id="WP_090185890.1">
    <property type="nucleotide sequence ID" value="NZ_CAXIDI010000001.1"/>
</dbReference>
<feature type="domain" description="RNA polymerase sigma-70 region 4" evidence="7">
    <location>
        <begin position="123"/>
        <end position="169"/>
    </location>
</feature>
<dbReference type="InterPro" id="IPR007627">
    <property type="entry name" value="RNA_pol_sigma70_r2"/>
</dbReference>
<keyword evidence="4" id="KW-0238">DNA-binding</keyword>
<dbReference type="InterPro" id="IPR007630">
    <property type="entry name" value="RNA_pol_sigma70_r4"/>
</dbReference>
<keyword evidence="5" id="KW-0804">Transcription</keyword>
<reference evidence="8 9" key="1">
    <citation type="submission" date="2016-10" db="EMBL/GenBank/DDBJ databases">
        <authorList>
            <person name="de Groot N.N."/>
        </authorList>
    </citation>
    <scope>NUCLEOTIDE SEQUENCE [LARGE SCALE GENOMIC DNA]</scope>
    <source>
        <strain evidence="8 9">DSM 16199</strain>
    </source>
</reference>
<protein>
    <submittedName>
        <fullName evidence="8">RNA polymerase sigma-70 factor, ECF subfamily</fullName>
    </submittedName>
</protein>
<evidence type="ECO:0000259" key="6">
    <source>
        <dbReference type="Pfam" id="PF04542"/>
    </source>
</evidence>
<dbReference type="Pfam" id="PF04542">
    <property type="entry name" value="Sigma70_r2"/>
    <property type="match status" value="1"/>
</dbReference>
<dbReference type="InterPro" id="IPR013325">
    <property type="entry name" value="RNA_pol_sigma_r2"/>
</dbReference>
<keyword evidence="3" id="KW-0731">Sigma factor</keyword>
<evidence type="ECO:0000256" key="2">
    <source>
        <dbReference type="ARBA" id="ARBA00023015"/>
    </source>
</evidence>
<evidence type="ECO:0000256" key="1">
    <source>
        <dbReference type="ARBA" id="ARBA00010641"/>
    </source>
</evidence>
<dbReference type="Proteomes" id="UP000199550">
    <property type="component" value="Unassembled WGS sequence"/>
</dbReference>
<dbReference type="PANTHER" id="PTHR43133">
    <property type="entry name" value="RNA POLYMERASE ECF-TYPE SIGMA FACTO"/>
    <property type="match status" value="1"/>
</dbReference>
<feature type="domain" description="RNA polymerase sigma-70 region 2" evidence="6">
    <location>
        <begin position="26"/>
        <end position="92"/>
    </location>
</feature>
<evidence type="ECO:0000256" key="5">
    <source>
        <dbReference type="ARBA" id="ARBA00023163"/>
    </source>
</evidence>
<dbReference type="Gene3D" id="1.10.10.10">
    <property type="entry name" value="Winged helix-like DNA-binding domain superfamily/Winged helix DNA-binding domain"/>
    <property type="match status" value="1"/>
</dbReference>
<dbReference type="OrthoDB" id="7041663at2"/>
<name>A0A1I4D3N0_9RHOB</name>
<sequence>MRDAKWADLLRQANNGHRDAYIAFLKQVAPVLRGVIQARSGGRHEDCEDILQNVLIAIHEKRHTWRENEPVSAWLYAIARYKTIDALRKSGRSRTTAFDGEEAQVADDNVIDPTAARDLDVLLTRLDDTSAAIVRQIKLQGLTAEEVGAQLNMTPGAVRVALHRAMTRLSAAVAEDDPETANQKAPT</sequence>
<evidence type="ECO:0000259" key="7">
    <source>
        <dbReference type="Pfam" id="PF04545"/>
    </source>
</evidence>
<dbReference type="EMBL" id="FOTF01000003">
    <property type="protein sequence ID" value="SFK88112.1"/>
    <property type="molecule type" value="Genomic_DNA"/>
</dbReference>
<evidence type="ECO:0000313" key="8">
    <source>
        <dbReference type="EMBL" id="SFK88112.1"/>
    </source>
</evidence>
<dbReference type="STRING" id="195913.SAMN04488004_103204"/>